<dbReference type="PATRIC" id="fig|178901.16.peg.61"/>
<dbReference type="AlphaFoldDB" id="A0A177GH84"/>
<protein>
    <submittedName>
        <fullName evidence="2">Transcriptional regulator MarR</fullName>
    </submittedName>
</protein>
<sequence length="183" mass="19793">MAQTAAKAEELVKTLRDTIVSLVRGEGPDLSARQLAVFLTCYLDESGHTVRGLASSLNVSKPAITRALDRLGELDLARRKVDPLDRRSVLVQRTPKGAAYLKEIRSIMGEAADEEAKKGPSGRQACASRHAAPRRCCLTALTSCPSILFCRNDGQDRSEKLLSVSGVFFSALPKRLRLSAAGE</sequence>
<dbReference type="InterPro" id="IPR036390">
    <property type="entry name" value="WH_DNA-bd_sf"/>
</dbReference>
<comment type="caution">
    <text evidence="2">The sequence shown here is derived from an EMBL/GenBank/DDBJ whole genome shotgun (WGS) entry which is preliminary data.</text>
</comment>
<dbReference type="GO" id="GO:0006950">
    <property type="term" value="P:response to stress"/>
    <property type="evidence" value="ECO:0007669"/>
    <property type="project" value="TreeGrafter"/>
</dbReference>
<evidence type="ECO:0000313" key="3">
    <source>
        <dbReference type="Proteomes" id="UP000077349"/>
    </source>
</evidence>
<name>A0A177GH84_9PROT</name>
<dbReference type="PROSITE" id="PS50995">
    <property type="entry name" value="HTH_MARR_2"/>
    <property type="match status" value="1"/>
</dbReference>
<accession>A0A177GH84</accession>
<dbReference type="GO" id="GO:0003700">
    <property type="term" value="F:DNA-binding transcription factor activity"/>
    <property type="evidence" value="ECO:0007669"/>
    <property type="project" value="InterPro"/>
</dbReference>
<proteinExistence type="predicted"/>
<dbReference type="InterPro" id="IPR036388">
    <property type="entry name" value="WH-like_DNA-bd_sf"/>
</dbReference>
<reference evidence="2 3" key="1">
    <citation type="submission" date="2016-03" db="EMBL/GenBank/DDBJ databases">
        <title>Draft genome sequence of Acetobacter malorum CECT 7742, a strain isolated from strawberry vinegar.</title>
        <authorList>
            <person name="Sainz F."/>
            <person name="Mas A."/>
            <person name="Torija M.J."/>
        </authorList>
    </citation>
    <scope>NUCLEOTIDE SEQUENCE [LARGE SCALE GENOMIC DNA]</scope>
    <source>
        <strain evidence="2 3">CECT 7742</strain>
    </source>
</reference>
<dbReference type="Proteomes" id="UP000077349">
    <property type="component" value="Unassembled WGS sequence"/>
</dbReference>
<dbReference type="SMART" id="SM00347">
    <property type="entry name" value="HTH_MARR"/>
    <property type="match status" value="1"/>
</dbReference>
<dbReference type="Gene3D" id="1.10.10.10">
    <property type="entry name" value="Winged helix-like DNA-binding domain superfamily/Winged helix DNA-binding domain"/>
    <property type="match status" value="1"/>
</dbReference>
<dbReference type="SUPFAM" id="SSF46785">
    <property type="entry name" value="Winged helix' DNA-binding domain"/>
    <property type="match status" value="1"/>
</dbReference>
<feature type="domain" description="HTH marR-type" evidence="1">
    <location>
        <begin position="1"/>
        <end position="143"/>
    </location>
</feature>
<dbReference type="PANTHER" id="PTHR33164">
    <property type="entry name" value="TRANSCRIPTIONAL REGULATOR, MARR FAMILY"/>
    <property type="match status" value="1"/>
</dbReference>
<dbReference type="PANTHER" id="PTHR33164:SF43">
    <property type="entry name" value="HTH-TYPE TRANSCRIPTIONAL REPRESSOR YETL"/>
    <property type="match status" value="1"/>
</dbReference>
<dbReference type="EMBL" id="LVHD01000001">
    <property type="protein sequence ID" value="OAG78724.1"/>
    <property type="molecule type" value="Genomic_DNA"/>
</dbReference>
<dbReference type="InterPro" id="IPR000835">
    <property type="entry name" value="HTH_MarR-typ"/>
</dbReference>
<dbReference type="STRING" id="178901.AmDm5_0096"/>
<evidence type="ECO:0000259" key="1">
    <source>
        <dbReference type="PROSITE" id="PS50995"/>
    </source>
</evidence>
<evidence type="ECO:0000313" key="2">
    <source>
        <dbReference type="EMBL" id="OAG78724.1"/>
    </source>
</evidence>
<gene>
    <name evidence="2" type="ORF">Amal_00057</name>
</gene>
<dbReference type="Pfam" id="PF01047">
    <property type="entry name" value="MarR"/>
    <property type="match status" value="1"/>
</dbReference>
<organism evidence="2 3">
    <name type="scientific">Acetobacter malorum</name>
    <dbReference type="NCBI Taxonomy" id="178901"/>
    <lineage>
        <taxon>Bacteria</taxon>
        <taxon>Pseudomonadati</taxon>
        <taxon>Pseudomonadota</taxon>
        <taxon>Alphaproteobacteria</taxon>
        <taxon>Acetobacterales</taxon>
        <taxon>Acetobacteraceae</taxon>
        <taxon>Acetobacter</taxon>
    </lineage>
</organism>
<dbReference type="InterPro" id="IPR039422">
    <property type="entry name" value="MarR/SlyA-like"/>
</dbReference>
<dbReference type="eggNOG" id="COG1846">
    <property type="taxonomic scope" value="Bacteria"/>
</dbReference>